<evidence type="ECO:0000313" key="4">
    <source>
        <dbReference type="EMBL" id="MRH01284.1"/>
    </source>
</evidence>
<accession>A0A6N7QAG9</accession>
<dbReference type="PRINTS" id="PR00368">
    <property type="entry name" value="FADPNR"/>
</dbReference>
<dbReference type="InterPro" id="IPR017224">
    <property type="entry name" value="Opine_Oxase_asu/HCN_bsu"/>
</dbReference>
<gene>
    <name evidence="4" type="ORF">GIY21_13390</name>
    <name evidence="5" type="ORF">GIY22_13845</name>
</gene>
<evidence type="ECO:0000256" key="1">
    <source>
        <dbReference type="ARBA" id="ARBA00023002"/>
    </source>
</evidence>
<dbReference type="Proteomes" id="UP000439314">
    <property type="component" value="Unassembled WGS sequence"/>
</dbReference>
<name>A0A6N7QAG9_9XANT</name>
<evidence type="ECO:0000313" key="7">
    <source>
        <dbReference type="Proteomes" id="UP000439314"/>
    </source>
</evidence>
<proteinExistence type="predicted"/>
<dbReference type="EMBL" id="WJPN01000011">
    <property type="protein sequence ID" value="MRH01284.1"/>
    <property type="molecule type" value="Genomic_DNA"/>
</dbReference>
<evidence type="ECO:0000259" key="3">
    <source>
        <dbReference type="Pfam" id="PF07992"/>
    </source>
</evidence>
<keyword evidence="6" id="KW-1185">Reference proteome</keyword>
<evidence type="ECO:0000313" key="6">
    <source>
        <dbReference type="Proteomes" id="UP000437931"/>
    </source>
</evidence>
<dbReference type="InterPro" id="IPR036188">
    <property type="entry name" value="FAD/NAD-bd_sf"/>
</dbReference>
<dbReference type="InterPro" id="IPR023753">
    <property type="entry name" value="FAD/NAD-binding_dom"/>
</dbReference>
<dbReference type="GO" id="GO:0016491">
    <property type="term" value="F:oxidoreductase activity"/>
    <property type="evidence" value="ECO:0007669"/>
    <property type="project" value="UniProtKB-KW"/>
</dbReference>
<dbReference type="Proteomes" id="UP000437931">
    <property type="component" value="Unassembled WGS sequence"/>
</dbReference>
<dbReference type="InterPro" id="IPR041854">
    <property type="entry name" value="BFD-like_2Fe2S-bd_dom_sf"/>
</dbReference>
<dbReference type="Gene3D" id="3.50.50.60">
    <property type="entry name" value="FAD/NAD(P)-binding domain"/>
    <property type="match status" value="3"/>
</dbReference>
<evidence type="ECO:0000256" key="2">
    <source>
        <dbReference type="SAM" id="MobiDB-lite"/>
    </source>
</evidence>
<dbReference type="Gene3D" id="1.10.10.1100">
    <property type="entry name" value="BFD-like [2Fe-2S]-binding domain"/>
    <property type="match status" value="1"/>
</dbReference>
<dbReference type="Pfam" id="PF07992">
    <property type="entry name" value="Pyr_redox_2"/>
    <property type="match status" value="1"/>
</dbReference>
<feature type="domain" description="FAD/NAD(P)-binding" evidence="3">
    <location>
        <begin position="9"/>
        <end position="293"/>
    </location>
</feature>
<dbReference type="InterPro" id="IPR051691">
    <property type="entry name" value="Metab_Enz_Cyan_OpOx_G3PDH"/>
</dbReference>
<reference evidence="6 7" key="1">
    <citation type="submission" date="2019-11" db="EMBL/GenBank/DDBJ databases">
        <title>First report of rice panicle blight caused by Xanthomonas sp. in Iran.</title>
        <authorList>
            <person name="Mirghasempour S.A."/>
            <person name="Huang S."/>
            <person name="Brady C.L."/>
            <person name="Studholme D.J."/>
        </authorList>
    </citation>
    <scope>NUCLEOTIDE SEQUENCE [LARGE SCALE GENOMIC DNA]</scope>
    <source>
        <strain evidence="4 7">ASD011</strain>
        <strain evidence="6">SAM114</strain>
    </source>
</reference>
<dbReference type="PANTHER" id="PTHR42949:SF3">
    <property type="entry name" value="ANAEROBIC GLYCEROL-3-PHOSPHATE DEHYDROGENASE SUBUNIT B"/>
    <property type="match status" value="1"/>
</dbReference>
<feature type="compositionally biased region" description="Polar residues" evidence="2">
    <location>
        <begin position="447"/>
        <end position="456"/>
    </location>
</feature>
<dbReference type="SUPFAM" id="SSF51905">
    <property type="entry name" value="FAD/NAD(P)-binding domain"/>
    <property type="match status" value="1"/>
</dbReference>
<dbReference type="PANTHER" id="PTHR42949">
    <property type="entry name" value="ANAEROBIC GLYCEROL-3-PHOSPHATE DEHYDROGENASE SUBUNIT B"/>
    <property type="match status" value="1"/>
</dbReference>
<comment type="caution">
    <text evidence="4">The sequence shown here is derived from an EMBL/GenBank/DDBJ whole genome shotgun (WGS) entry which is preliminary data.</text>
</comment>
<protein>
    <submittedName>
        <fullName evidence="4">FAD-dependent oxidoreductase</fullName>
    </submittedName>
</protein>
<dbReference type="AlphaFoldDB" id="A0A6N7QAG9"/>
<reference evidence="5" key="2">
    <citation type="journal article" date="2020" name="Plant Dis.">
        <title>A Grain Rot of Rice in Iran Caused by a Xanthomonas Strain Closely Related to X. sacchari.</title>
        <authorList>
            <person name="Mirghasempour S.A."/>
            <person name="Huang S."/>
            <person name="Studholme D.J."/>
            <person name="Brady C.L."/>
        </authorList>
    </citation>
    <scope>NUCLEOTIDE SEQUENCE</scope>
    <source>
        <strain evidence="5">SAM114</strain>
    </source>
</reference>
<keyword evidence="1" id="KW-0560">Oxidoreductase</keyword>
<evidence type="ECO:0000313" key="5">
    <source>
        <dbReference type="EMBL" id="MRH75701.1"/>
    </source>
</evidence>
<dbReference type="PIRSF" id="PIRSF037495">
    <property type="entry name" value="Opine_OX_OoxA/HcnB"/>
    <property type="match status" value="1"/>
</dbReference>
<organism evidence="4 7">
    <name type="scientific">Xanthomonas sontii</name>
    <dbReference type="NCBI Taxonomy" id="2650745"/>
    <lineage>
        <taxon>Bacteria</taxon>
        <taxon>Pseudomonadati</taxon>
        <taxon>Pseudomonadota</taxon>
        <taxon>Gammaproteobacteria</taxon>
        <taxon>Lysobacterales</taxon>
        <taxon>Lysobacteraceae</taxon>
        <taxon>Xanthomonas</taxon>
    </lineage>
</organism>
<dbReference type="RefSeq" id="WP_153751825.1">
    <property type="nucleotide sequence ID" value="NZ_WJPM01000011.1"/>
</dbReference>
<dbReference type="PRINTS" id="PR00469">
    <property type="entry name" value="PNDRDTASEII"/>
</dbReference>
<sequence>MAEPRTHFEVLVIGAGPAGLAAALAAAGHGRRVGLVDLQARAGGQIWRHDVAHAPPRLAARTLAQLAASAVTFLPQTQVLLAQDRQLLTDGPDGPRWLGYDALVLATGARELLLPFPGWTLPGVTGAGGAQALAKQGWPLRGRRVLVAGSGPLLLASAATLHRHGAQVLGIVEQASWRALAAFAAQLPLRWPDKALQALALRTQLAGVGYHAGSVVLAAYGEGRVQEVELDGPRGRRRLACDQLAVGYGLVPNVELAQLLGCRLGRSGAHPCVAVDAQLRTSVDSVYAAGEALGIGGRDCARVEGAIAGHLAAGQDAAAQALQPQRRRARAFAELLQRQFALDPRIHALAAPDTLVCRCEDVPLSALQGHADLRDAKLASRCGMGACQGRICGSALTELGLAARAADFSDDGRRPPLFPARLDALAHPCPDPGPDTACAAPSRAASLRNSPQGVLP</sequence>
<dbReference type="EMBL" id="WJPM01000011">
    <property type="protein sequence ID" value="MRH75701.1"/>
    <property type="molecule type" value="Genomic_DNA"/>
</dbReference>
<feature type="region of interest" description="Disordered" evidence="2">
    <location>
        <begin position="436"/>
        <end position="456"/>
    </location>
</feature>